<dbReference type="SUPFAM" id="SSF55874">
    <property type="entry name" value="ATPase domain of HSP90 chaperone/DNA topoisomerase II/histidine kinase"/>
    <property type="match status" value="1"/>
</dbReference>
<accession>A0A4R5LNE0</accession>
<dbReference type="InterPro" id="IPR004358">
    <property type="entry name" value="Sig_transdc_His_kin-like_C"/>
</dbReference>
<dbReference type="InterPro" id="IPR050428">
    <property type="entry name" value="TCS_sensor_his_kinase"/>
</dbReference>
<dbReference type="SMART" id="SM00388">
    <property type="entry name" value="HisKA"/>
    <property type="match status" value="1"/>
</dbReference>
<dbReference type="GO" id="GO:0005886">
    <property type="term" value="C:plasma membrane"/>
    <property type="evidence" value="ECO:0007669"/>
    <property type="project" value="TreeGrafter"/>
</dbReference>
<evidence type="ECO:0000259" key="14">
    <source>
        <dbReference type="PROSITE" id="PS50109"/>
    </source>
</evidence>
<keyword evidence="8" id="KW-0418">Kinase</keyword>
<dbReference type="AlphaFoldDB" id="A0A4R5LNE0"/>
<evidence type="ECO:0000256" key="8">
    <source>
        <dbReference type="ARBA" id="ARBA00022777"/>
    </source>
</evidence>
<keyword evidence="4" id="KW-0597">Phosphoprotein</keyword>
<name>A0A4R5LNE0_9GAMM</name>
<keyword evidence="11" id="KW-0902">Two-component regulatory system</keyword>
<dbReference type="Gene3D" id="1.10.287.130">
    <property type="match status" value="1"/>
</dbReference>
<evidence type="ECO:0000256" key="11">
    <source>
        <dbReference type="ARBA" id="ARBA00023012"/>
    </source>
</evidence>
<dbReference type="Pfam" id="PF00512">
    <property type="entry name" value="HisKA"/>
    <property type="match status" value="1"/>
</dbReference>
<evidence type="ECO:0000256" key="12">
    <source>
        <dbReference type="ARBA" id="ARBA00023136"/>
    </source>
</evidence>
<dbReference type="RefSeq" id="WP_133214518.1">
    <property type="nucleotide sequence ID" value="NZ_SMSE01000004.1"/>
</dbReference>
<evidence type="ECO:0000259" key="15">
    <source>
        <dbReference type="PROSITE" id="PS50885"/>
    </source>
</evidence>
<gene>
    <name evidence="16" type="ORF">E2F43_15965</name>
</gene>
<evidence type="ECO:0000256" key="9">
    <source>
        <dbReference type="ARBA" id="ARBA00022840"/>
    </source>
</evidence>
<feature type="transmembrane region" description="Helical" evidence="13">
    <location>
        <begin position="7"/>
        <end position="29"/>
    </location>
</feature>
<reference evidence="16 17" key="1">
    <citation type="submission" date="2019-03" db="EMBL/GenBank/DDBJ databases">
        <title>Seongchinamella monodicae gen. nov., sp. nov., a novel member of the Gammaproteobacteria isolated from a tidal mudflat of beach.</title>
        <authorList>
            <person name="Yang H.G."/>
            <person name="Kang J.W."/>
            <person name="Lee S.D."/>
        </authorList>
    </citation>
    <scope>NUCLEOTIDE SEQUENCE [LARGE SCALE GENOMIC DNA]</scope>
    <source>
        <strain evidence="16 17">GH4-78</strain>
    </source>
</reference>
<sequence>MNSIRTYLVIMLMAAFSLVSFLAALNGYLSSMAEAEKMLDTQLAEASDLLMLSWSGEAAEPSPNSSSDILVFQVWRDGDLLSASPGAPVAPIGDFSEGYRYGNFSGYRWLSYTRLAGDGTAYMVAERADLRHTVAEKVVLESVVPLLLWLPVSAVLVWLLVGWGLRPLHELSRQINTRRSDDLAPVTLDNPPVELLRLIDSTNSLLARLSAAFEREKHFAAHAAHELRTPLSVLKVHLHNLAEELPADEPALIHANAGVERMHHLVEQVLDLSRTNPELIVANFQDVDLHSLAQRITAEAWPQFAEKNLGLSLEGDEAILRGDPALLETLLGNLLDNARKYTPAGGEVRVVVERRPNAVRLLVEDSGPGIPTGARERVFERFYRSVSEEGNGVVGAGLGLAIVRHIVEVHKARIELGESDLGGLAVRIDLPLADNRG</sequence>
<dbReference type="InterPro" id="IPR003660">
    <property type="entry name" value="HAMP_dom"/>
</dbReference>
<comment type="subcellular location">
    <subcellularLocation>
        <location evidence="2">Membrane</location>
        <topology evidence="2">Multi-pass membrane protein</topology>
    </subcellularLocation>
</comment>
<keyword evidence="5" id="KW-0808">Transferase</keyword>
<dbReference type="InterPro" id="IPR036097">
    <property type="entry name" value="HisK_dim/P_sf"/>
</dbReference>
<keyword evidence="12 13" id="KW-0472">Membrane</keyword>
<dbReference type="InterPro" id="IPR036890">
    <property type="entry name" value="HATPase_C_sf"/>
</dbReference>
<dbReference type="Proteomes" id="UP000295554">
    <property type="component" value="Unassembled WGS sequence"/>
</dbReference>
<evidence type="ECO:0000256" key="7">
    <source>
        <dbReference type="ARBA" id="ARBA00022741"/>
    </source>
</evidence>
<dbReference type="CDD" id="cd00082">
    <property type="entry name" value="HisKA"/>
    <property type="match status" value="1"/>
</dbReference>
<organism evidence="16 17">
    <name type="scientific">Seongchinamella unica</name>
    <dbReference type="NCBI Taxonomy" id="2547392"/>
    <lineage>
        <taxon>Bacteria</taxon>
        <taxon>Pseudomonadati</taxon>
        <taxon>Pseudomonadota</taxon>
        <taxon>Gammaproteobacteria</taxon>
        <taxon>Cellvibrionales</taxon>
        <taxon>Halieaceae</taxon>
        <taxon>Seongchinamella</taxon>
    </lineage>
</organism>
<dbReference type="InterPro" id="IPR005467">
    <property type="entry name" value="His_kinase_dom"/>
</dbReference>
<comment type="caution">
    <text evidence="16">The sequence shown here is derived from an EMBL/GenBank/DDBJ whole genome shotgun (WGS) entry which is preliminary data.</text>
</comment>
<keyword evidence="10 13" id="KW-1133">Transmembrane helix</keyword>
<keyword evidence="7" id="KW-0547">Nucleotide-binding</keyword>
<keyword evidence="6 13" id="KW-0812">Transmembrane</keyword>
<evidence type="ECO:0000256" key="4">
    <source>
        <dbReference type="ARBA" id="ARBA00022553"/>
    </source>
</evidence>
<dbReference type="EMBL" id="SMSE01000004">
    <property type="protein sequence ID" value="TDG11863.1"/>
    <property type="molecule type" value="Genomic_DNA"/>
</dbReference>
<evidence type="ECO:0000256" key="6">
    <source>
        <dbReference type="ARBA" id="ARBA00022692"/>
    </source>
</evidence>
<dbReference type="GO" id="GO:0000155">
    <property type="term" value="F:phosphorelay sensor kinase activity"/>
    <property type="evidence" value="ECO:0007669"/>
    <property type="project" value="InterPro"/>
</dbReference>
<dbReference type="PROSITE" id="PS50885">
    <property type="entry name" value="HAMP"/>
    <property type="match status" value="1"/>
</dbReference>
<dbReference type="PRINTS" id="PR00344">
    <property type="entry name" value="BCTRLSENSOR"/>
</dbReference>
<evidence type="ECO:0000256" key="1">
    <source>
        <dbReference type="ARBA" id="ARBA00000085"/>
    </source>
</evidence>
<dbReference type="PROSITE" id="PS50109">
    <property type="entry name" value="HIS_KIN"/>
    <property type="match status" value="1"/>
</dbReference>
<evidence type="ECO:0000256" key="2">
    <source>
        <dbReference type="ARBA" id="ARBA00004141"/>
    </source>
</evidence>
<evidence type="ECO:0000256" key="5">
    <source>
        <dbReference type="ARBA" id="ARBA00022679"/>
    </source>
</evidence>
<dbReference type="InterPro" id="IPR003661">
    <property type="entry name" value="HisK_dim/P_dom"/>
</dbReference>
<evidence type="ECO:0000313" key="17">
    <source>
        <dbReference type="Proteomes" id="UP000295554"/>
    </source>
</evidence>
<proteinExistence type="predicted"/>
<dbReference type="SUPFAM" id="SSF47384">
    <property type="entry name" value="Homodimeric domain of signal transducing histidine kinase"/>
    <property type="match status" value="1"/>
</dbReference>
<dbReference type="OrthoDB" id="9809766at2"/>
<dbReference type="EC" id="2.7.13.3" evidence="3"/>
<evidence type="ECO:0000256" key="13">
    <source>
        <dbReference type="SAM" id="Phobius"/>
    </source>
</evidence>
<feature type="domain" description="HAMP" evidence="15">
    <location>
        <begin position="162"/>
        <end position="214"/>
    </location>
</feature>
<evidence type="ECO:0000313" key="16">
    <source>
        <dbReference type="EMBL" id="TDG11863.1"/>
    </source>
</evidence>
<dbReference type="SMART" id="SM00387">
    <property type="entry name" value="HATPase_c"/>
    <property type="match status" value="1"/>
</dbReference>
<feature type="domain" description="Histidine kinase" evidence="14">
    <location>
        <begin position="222"/>
        <end position="434"/>
    </location>
</feature>
<dbReference type="PANTHER" id="PTHR45436:SF14">
    <property type="entry name" value="SENSOR PROTEIN QSEC"/>
    <property type="match status" value="1"/>
</dbReference>
<dbReference type="PANTHER" id="PTHR45436">
    <property type="entry name" value="SENSOR HISTIDINE KINASE YKOH"/>
    <property type="match status" value="1"/>
</dbReference>
<keyword evidence="9" id="KW-0067">ATP-binding</keyword>
<dbReference type="Pfam" id="PF02518">
    <property type="entry name" value="HATPase_c"/>
    <property type="match status" value="1"/>
</dbReference>
<dbReference type="Gene3D" id="3.30.565.10">
    <property type="entry name" value="Histidine kinase-like ATPase, C-terminal domain"/>
    <property type="match status" value="1"/>
</dbReference>
<evidence type="ECO:0000256" key="3">
    <source>
        <dbReference type="ARBA" id="ARBA00012438"/>
    </source>
</evidence>
<dbReference type="CDD" id="cd00075">
    <property type="entry name" value="HATPase"/>
    <property type="match status" value="1"/>
</dbReference>
<keyword evidence="17" id="KW-1185">Reference proteome</keyword>
<comment type="catalytic activity">
    <reaction evidence="1">
        <text>ATP + protein L-histidine = ADP + protein N-phospho-L-histidine.</text>
        <dbReference type="EC" id="2.7.13.3"/>
    </reaction>
</comment>
<dbReference type="InterPro" id="IPR003594">
    <property type="entry name" value="HATPase_dom"/>
</dbReference>
<evidence type="ECO:0000256" key="10">
    <source>
        <dbReference type="ARBA" id="ARBA00022989"/>
    </source>
</evidence>
<dbReference type="GO" id="GO:0005524">
    <property type="term" value="F:ATP binding"/>
    <property type="evidence" value="ECO:0007669"/>
    <property type="project" value="UniProtKB-KW"/>
</dbReference>
<protein>
    <recommendedName>
        <fullName evidence="3">histidine kinase</fullName>
        <ecNumber evidence="3">2.7.13.3</ecNumber>
    </recommendedName>
</protein>